<gene>
    <name evidence="1" type="ORF">ZOSMA_211G00200</name>
</gene>
<protein>
    <recommendedName>
        <fullName evidence="3">Pentatricopeptide repeat-containing protein</fullName>
    </recommendedName>
</protein>
<comment type="caution">
    <text evidence="1">The sequence shown here is derived from an EMBL/GenBank/DDBJ whole genome shotgun (WGS) entry which is preliminary data.</text>
</comment>
<dbReference type="AlphaFoldDB" id="A0A0K9PKL8"/>
<dbReference type="OMA" id="RLCLSNH"/>
<dbReference type="InterPro" id="IPR011990">
    <property type="entry name" value="TPR-like_helical_dom_sf"/>
</dbReference>
<proteinExistence type="predicted"/>
<keyword evidence="2" id="KW-1185">Reference proteome</keyword>
<dbReference type="Proteomes" id="UP000036987">
    <property type="component" value="Unassembled WGS sequence"/>
</dbReference>
<evidence type="ECO:0008006" key="3">
    <source>
        <dbReference type="Google" id="ProtNLM"/>
    </source>
</evidence>
<reference evidence="2" key="1">
    <citation type="journal article" date="2016" name="Nature">
        <title>The genome of the seagrass Zostera marina reveals angiosperm adaptation to the sea.</title>
        <authorList>
            <person name="Olsen J.L."/>
            <person name="Rouze P."/>
            <person name="Verhelst B."/>
            <person name="Lin Y.-C."/>
            <person name="Bayer T."/>
            <person name="Collen J."/>
            <person name="Dattolo E."/>
            <person name="De Paoli E."/>
            <person name="Dittami S."/>
            <person name="Maumus F."/>
            <person name="Michel G."/>
            <person name="Kersting A."/>
            <person name="Lauritano C."/>
            <person name="Lohaus R."/>
            <person name="Toepel M."/>
            <person name="Tonon T."/>
            <person name="Vanneste K."/>
            <person name="Amirebrahimi M."/>
            <person name="Brakel J."/>
            <person name="Bostroem C."/>
            <person name="Chovatia M."/>
            <person name="Grimwood J."/>
            <person name="Jenkins J.W."/>
            <person name="Jueterbock A."/>
            <person name="Mraz A."/>
            <person name="Stam W.T."/>
            <person name="Tice H."/>
            <person name="Bornberg-Bauer E."/>
            <person name="Green P.J."/>
            <person name="Pearson G.A."/>
            <person name="Procaccini G."/>
            <person name="Duarte C.M."/>
            <person name="Schmutz J."/>
            <person name="Reusch T.B.H."/>
            <person name="Van de Peer Y."/>
        </authorList>
    </citation>
    <scope>NUCLEOTIDE SEQUENCE [LARGE SCALE GENOMIC DNA]</scope>
    <source>
        <strain evidence="2">cv. Finnish</strain>
    </source>
</reference>
<dbReference type="OrthoDB" id="1938089at2759"/>
<sequence>MRLGGKMKALATVISIFHRRKSTALLHSAVPPPSLYPLRMNQQTQIHHLIPHLCHGNSTSTAIALLTTCLIHTSTPPHSLPFPVLISHLTTSSTVSIFYSLSLLSSAPRRHSIYLSTLLLSSFFKNRRPKDAMEVYRWVCKEEEENAVEVGKLVVVGLCRCGEVKEAMCVVRDLVRRSGGKRFVDAEVRKWVYWGLIREARVKEAILVGKALLLVGDDLKCAELVDRVIQEFKE</sequence>
<evidence type="ECO:0000313" key="2">
    <source>
        <dbReference type="Proteomes" id="UP000036987"/>
    </source>
</evidence>
<dbReference type="Gene3D" id="1.25.40.10">
    <property type="entry name" value="Tetratricopeptide repeat domain"/>
    <property type="match status" value="1"/>
</dbReference>
<organism evidence="1 2">
    <name type="scientific">Zostera marina</name>
    <name type="common">Eelgrass</name>
    <dbReference type="NCBI Taxonomy" id="29655"/>
    <lineage>
        <taxon>Eukaryota</taxon>
        <taxon>Viridiplantae</taxon>
        <taxon>Streptophyta</taxon>
        <taxon>Embryophyta</taxon>
        <taxon>Tracheophyta</taxon>
        <taxon>Spermatophyta</taxon>
        <taxon>Magnoliopsida</taxon>
        <taxon>Liliopsida</taxon>
        <taxon>Zosteraceae</taxon>
        <taxon>Zostera</taxon>
    </lineage>
</organism>
<evidence type="ECO:0000313" key="1">
    <source>
        <dbReference type="EMBL" id="KMZ69511.1"/>
    </source>
</evidence>
<name>A0A0K9PKL8_ZOSMR</name>
<dbReference type="EMBL" id="LFYR01000760">
    <property type="protein sequence ID" value="KMZ69511.1"/>
    <property type="molecule type" value="Genomic_DNA"/>
</dbReference>
<accession>A0A0K9PKL8</accession>